<feature type="transmembrane region" description="Helical" evidence="2">
    <location>
        <begin position="12"/>
        <end position="33"/>
    </location>
</feature>
<dbReference type="EMBL" id="MVBN01000003">
    <property type="protein sequence ID" value="OOK77554.1"/>
    <property type="molecule type" value="Genomic_DNA"/>
</dbReference>
<evidence type="ECO:0000313" key="3">
    <source>
        <dbReference type="EMBL" id="OOK77554.1"/>
    </source>
</evidence>
<sequence>MLAFDRIGSRIPQLIQVWLLELFFVMPLTFFIGKVIDIHGAFGVPGTGERLDATFWGALVVALVFGFLFVRSLVKPRIAQGSWTPTVHANVGTLTVYGGNRAWTVTYPYLTSHPSYALLLLLTAPIPGVMVAATVNQGDSTFYFRACGIAGLIILACMALARILAWYVFRVGRRRLDEQLRGLPISPRRLGWEVAWKPVLVLVVLMYAIVCIPLGAMWMKEQRTIAALPVVSVADAQYPGQYRRVTGKVASEPVYWAPQGTGRGGNNYAGAGILVTLPTGGEALLLADSMAVPDFKGVMAHVHHGELSATGKVIDAVTATQRRYYGFNENAFPATASGGGSCCCCQRPEQREPCNENRFGSDRSDDGDRVGCAVGGRLQLQSEVRPRPRRPPPAAVRRRRRRKHDAASKKGLAG</sequence>
<dbReference type="Proteomes" id="UP000188532">
    <property type="component" value="Unassembled WGS sequence"/>
</dbReference>
<protein>
    <submittedName>
        <fullName evidence="3">Putative membrane protein</fullName>
    </submittedName>
</protein>
<feature type="compositionally biased region" description="Basic and acidic residues" evidence="1">
    <location>
        <begin position="351"/>
        <end position="369"/>
    </location>
</feature>
<feature type="transmembrane region" description="Helical" evidence="2">
    <location>
        <begin position="142"/>
        <end position="169"/>
    </location>
</feature>
<evidence type="ECO:0000256" key="2">
    <source>
        <dbReference type="SAM" id="Phobius"/>
    </source>
</evidence>
<accession>A0A1V3XEB3</accession>
<name>A0A1V3XEB3_MYCKA</name>
<feature type="transmembrane region" description="Helical" evidence="2">
    <location>
        <begin position="53"/>
        <end position="74"/>
    </location>
</feature>
<gene>
    <name evidence="3" type="ORF">BZL29_3661</name>
</gene>
<organism evidence="3 4">
    <name type="scientific">Mycobacterium kansasii</name>
    <dbReference type="NCBI Taxonomy" id="1768"/>
    <lineage>
        <taxon>Bacteria</taxon>
        <taxon>Bacillati</taxon>
        <taxon>Actinomycetota</taxon>
        <taxon>Actinomycetes</taxon>
        <taxon>Mycobacteriales</taxon>
        <taxon>Mycobacteriaceae</taxon>
        <taxon>Mycobacterium</taxon>
    </lineage>
</organism>
<evidence type="ECO:0000313" key="4">
    <source>
        <dbReference type="Proteomes" id="UP000188532"/>
    </source>
</evidence>
<feature type="transmembrane region" description="Helical" evidence="2">
    <location>
        <begin position="199"/>
        <end position="219"/>
    </location>
</feature>
<evidence type="ECO:0000256" key="1">
    <source>
        <dbReference type="SAM" id="MobiDB-lite"/>
    </source>
</evidence>
<dbReference type="AlphaFoldDB" id="A0A1V3XEB3"/>
<keyword evidence="2" id="KW-0812">Transmembrane</keyword>
<proteinExistence type="predicted"/>
<feature type="transmembrane region" description="Helical" evidence="2">
    <location>
        <begin position="116"/>
        <end position="136"/>
    </location>
</feature>
<comment type="caution">
    <text evidence="3">The sequence shown here is derived from an EMBL/GenBank/DDBJ whole genome shotgun (WGS) entry which is preliminary data.</text>
</comment>
<dbReference type="STRING" id="1768.B1T50_29180"/>
<keyword evidence="2" id="KW-1133">Transmembrane helix</keyword>
<feature type="region of interest" description="Disordered" evidence="1">
    <location>
        <begin position="351"/>
        <end position="414"/>
    </location>
</feature>
<keyword evidence="2" id="KW-0472">Membrane</keyword>
<reference evidence="3 4" key="1">
    <citation type="submission" date="2017-02" db="EMBL/GenBank/DDBJ databases">
        <title>Complete genome sequences of Mycobacterium kansasii strains isolated from rhesus macaques.</title>
        <authorList>
            <person name="Panda A."/>
            <person name="Nagaraj S."/>
            <person name="Zhao X."/>
            <person name="Tettelin H."/>
            <person name="Detolla L.J."/>
        </authorList>
    </citation>
    <scope>NUCLEOTIDE SEQUENCE [LARGE SCALE GENOMIC DNA]</scope>
    <source>
        <strain evidence="3 4">11-3469</strain>
    </source>
</reference>